<accession>A0AAN0JMS8</accession>
<dbReference type="EnsemblMetazoa" id="XM_020002745.1">
    <property type="protein sequence ID" value="XP_019858304.1"/>
    <property type="gene ID" value="LOC109586544"/>
</dbReference>
<dbReference type="Proteomes" id="UP000007879">
    <property type="component" value="Unassembled WGS sequence"/>
</dbReference>
<name>A0AAN0JMS8_AMPQE</name>
<organism evidence="2 3">
    <name type="scientific">Amphimedon queenslandica</name>
    <name type="common">Sponge</name>
    <dbReference type="NCBI Taxonomy" id="400682"/>
    <lineage>
        <taxon>Eukaryota</taxon>
        <taxon>Metazoa</taxon>
        <taxon>Porifera</taxon>
        <taxon>Demospongiae</taxon>
        <taxon>Heteroscleromorpha</taxon>
        <taxon>Haplosclerida</taxon>
        <taxon>Niphatidae</taxon>
        <taxon>Amphimedon</taxon>
    </lineage>
</organism>
<feature type="coiled-coil region" evidence="1">
    <location>
        <begin position="115"/>
        <end position="145"/>
    </location>
</feature>
<reference evidence="3" key="1">
    <citation type="journal article" date="2010" name="Nature">
        <title>The Amphimedon queenslandica genome and the evolution of animal complexity.</title>
        <authorList>
            <person name="Srivastava M."/>
            <person name="Simakov O."/>
            <person name="Chapman J."/>
            <person name="Fahey B."/>
            <person name="Gauthier M.E."/>
            <person name="Mitros T."/>
            <person name="Richards G.S."/>
            <person name="Conaco C."/>
            <person name="Dacre M."/>
            <person name="Hellsten U."/>
            <person name="Larroux C."/>
            <person name="Putnam N.H."/>
            <person name="Stanke M."/>
            <person name="Adamska M."/>
            <person name="Darling A."/>
            <person name="Degnan S.M."/>
            <person name="Oakley T.H."/>
            <person name="Plachetzki D.C."/>
            <person name="Zhai Y."/>
            <person name="Adamski M."/>
            <person name="Calcino A."/>
            <person name="Cummins S.F."/>
            <person name="Goodstein D.M."/>
            <person name="Harris C."/>
            <person name="Jackson D.J."/>
            <person name="Leys S.P."/>
            <person name="Shu S."/>
            <person name="Woodcroft B.J."/>
            <person name="Vervoort M."/>
            <person name="Kosik K.S."/>
            <person name="Manning G."/>
            <person name="Degnan B.M."/>
            <person name="Rokhsar D.S."/>
        </authorList>
    </citation>
    <scope>NUCLEOTIDE SEQUENCE [LARGE SCALE GENOMIC DNA]</scope>
</reference>
<evidence type="ECO:0000313" key="3">
    <source>
        <dbReference type="Proteomes" id="UP000007879"/>
    </source>
</evidence>
<evidence type="ECO:0000256" key="1">
    <source>
        <dbReference type="SAM" id="Coils"/>
    </source>
</evidence>
<evidence type="ECO:0000313" key="2">
    <source>
        <dbReference type="EnsemblMetazoa" id="XP_019858304.1"/>
    </source>
</evidence>
<dbReference type="KEGG" id="aqu:109586544"/>
<dbReference type="RefSeq" id="XP_019858304.1">
    <property type="nucleotide sequence ID" value="XM_020002745.1"/>
</dbReference>
<keyword evidence="3" id="KW-1185">Reference proteome</keyword>
<proteinExistence type="predicted"/>
<sequence length="368" mass="42290">MTVAFETLAPNVQVHVIKKGNSFTITCSFPVLLSESLIATALDNIDSLIERGVKKLTIGYSTVYDHEKFHAFQHDETATSKNDIKTYEMNQQLYASVYSSQGTTEQLLISRTIQLLNSEEELASIQQLKEKNEKLEAEMKVLSGMKWEVDQLRTREMEKIEMLQEKISVQGMEILKKESQQKQLQKFLEEKELERKTELQKIDKLFYSSLQEKDTELQEVIQMQQVNDTQYLQAKRVLLEHFIELSVAMAVTPNRLSVVKQLFDSGLVSETNLHQATEDDTVSGIEKGAVLMKELKAFINERPELISSLVAVLEENEAFKSIAKRIGKDIPPTLRMYYGQVLYVVKTPGLEWLMRVIFDRDLSRIKTV</sequence>
<dbReference type="AlphaFoldDB" id="A0AAN0JMS8"/>
<dbReference type="GeneID" id="109586544"/>
<protein>
    <submittedName>
        <fullName evidence="2">Uncharacterized protein</fullName>
    </submittedName>
</protein>
<reference evidence="2" key="2">
    <citation type="submission" date="2024-06" db="UniProtKB">
        <authorList>
            <consortium name="EnsemblMetazoa"/>
        </authorList>
    </citation>
    <scope>IDENTIFICATION</scope>
</reference>
<keyword evidence="1" id="KW-0175">Coiled coil</keyword>